<dbReference type="EMBL" id="JALNTZ010000008">
    <property type="protein sequence ID" value="KAJ3642561.1"/>
    <property type="molecule type" value="Genomic_DNA"/>
</dbReference>
<evidence type="ECO:0000256" key="4">
    <source>
        <dbReference type="ARBA" id="ARBA00022989"/>
    </source>
</evidence>
<keyword evidence="2" id="KW-1003">Cell membrane</keyword>
<gene>
    <name evidence="10" type="ORF">Zmor_025326</name>
</gene>
<evidence type="ECO:0000256" key="1">
    <source>
        <dbReference type="ARBA" id="ARBA00004651"/>
    </source>
</evidence>
<keyword evidence="9" id="KW-0732">Signal</keyword>
<comment type="subcellular location">
    <subcellularLocation>
        <location evidence="1">Cell membrane</location>
        <topology evidence="1">Multi-pass membrane protein</topology>
    </subcellularLocation>
</comment>
<dbReference type="Proteomes" id="UP001168821">
    <property type="component" value="Unassembled WGS sequence"/>
</dbReference>
<feature type="transmembrane region" description="Helical" evidence="8">
    <location>
        <begin position="387"/>
        <end position="403"/>
    </location>
</feature>
<keyword evidence="3 8" id="KW-0812">Transmembrane</keyword>
<evidence type="ECO:0000256" key="6">
    <source>
        <dbReference type="ARBA" id="ARBA00023170"/>
    </source>
</evidence>
<keyword evidence="5 8" id="KW-0472">Membrane</keyword>
<sequence length="621" mass="71375">MKLFSVLSFLSCCHFCTPTNPKLLEIEPSCLTPVMKKFMTRVIQENSQEKSGYLFVALNNIEAEYSDFATQQLNKYSAVIILNFYQDRDVEFELNPHHFKFAITDPEDELSNSGDIFRKIRISRARVVLILTKKPLPIVVDYIFNSYWKVRSINVILAYESDGKIEIITYNPYLQSRKKLVNLTNSVGDLFYDKTTNLLGSTINCLLPFRDRTKVTRVKTPYGVSYVGKDYEAIHTLITHLNGKIEVVQMDNVLLNPWFESLLIPDKNDRKMRVLQDKDISILVKSEQFDIIEDEVVENLYPHAQNDLCSLAPKSSEVPMGVSLTMVYTPTVWLVNALITLMVLTIWIIVKKALGNSVNILNLYFDIHRIVIANSIFPFPKISLERILVFSWVLTCFLINIFLQTKITSFLAIKKYYPEINTIEELFSSGLPLYSIPNQIVEVKKKYNGTKYEAYADSLISISSNEGLMDQMIYRADVDEMPAFLTEHDIAVFISRCKNFRKNGAQVYHLVKESIIPNFQSYKVIHNSPLLPILNKKLRRLEEAGFIGLWAKKTIFNATVEGFLFPEGCDDGRSARPLSLDVTAIWFLILVIGYSLATTVFVVEIMVDKINQRKRRIIFIN</sequence>
<keyword evidence="11" id="KW-1185">Reference proteome</keyword>
<feature type="chain" id="PRO_5041286606" description="Ionotropic receptor" evidence="9">
    <location>
        <begin position="19"/>
        <end position="621"/>
    </location>
</feature>
<feature type="transmembrane region" description="Helical" evidence="8">
    <location>
        <begin position="332"/>
        <end position="350"/>
    </location>
</feature>
<keyword evidence="7" id="KW-0325">Glycoprotein</keyword>
<evidence type="ECO:0000256" key="5">
    <source>
        <dbReference type="ARBA" id="ARBA00023136"/>
    </source>
</evidence>
<protein>
    <recommendedName>
        <fullName evidence="12">Ionotropic receptor</fullName>
    </recommendedName>
</protein>
<comment type="caution">
    <text evidence="10">The sequence shown here is derived from an EMBL/GenBank/DDBJ whole genome shotgun (WGS) entry which is preliminary data.</text>
</comment>
<dbReference type="PANTHER" id="PTHR42643">
    <property type="entry name" value="IONOTROPIC RECEPTOR 20A-RELATED"/>
    <property type="match status" value="1"/>
</dbReference>
<evidence type="ECO:0000256" key="7">
    <source>
        <dbReference type="ARBA" id="ARBA00023180"/>
    </source>
</evidence>
<evidence type="ECO:0000313" key="11">
    <source>
        <dbReference type="Proteomes" id="UP001168821"/>
    </source>
</evidence>
<evidence type="ECO:0000256" key="8">
    <source>
        <dbReference type="SAM" id="Phobius"/>
    </source>
</evidence>
<feature type="signal peptide" evidence="9">
    <location>
        <begin position="1"/>
        <end position="18"/>
    </location>
</feature>
<evidence type="ECO:0008006" key="12">
    <source>
        <dbReference type="Google" id="ProtNLM"/>
    </source>
</evidence>
<dbReference type="AlphaFoldDB" id="A0AA38M3Z9"/>
<dbReference type="PANTHER" id="PTHR42643:SF30">
    <property type="entry name" value="IONOTROPIC RECEPTOR 40A-RELATED"/>
    <property type="match status" value="1"/>
</dbReference>
<evidence type="ECO:0000256" key="9">
    <source>
        <dbReference type="SAM" id="SignalP"/>
    </source>
</evidence>
<keyword evidence="6" id="KW-0675">Receptor</keyword>
<evidence type="ECO:0000313" key="10">
    <source>
        <dbReference type="EMBL" id="KAJ3642561.1"/>
    </source>
</evidence>
<feature type="transmembrane region" description="Helical" evidence="8">
    <location>
        <begin position="584"/>
        <end position="607"/>
    </location>
</feature>
<evidence type="ECO:0000256" key="3">
    <source>
        <dbReference type="ARBA" id="ARBA00022692"/>
    </source>
</evidence>
<accession>A0AA38M3Z9</accession>
<dbReference type="GO" id="GO:0005886">
    <property type="term" value="C:plasma membrane"/>
    <property type="evidence" value="ECO:0007669"/>
    <property type="project" value="UniProtKB-SubCell"/>
</dbReference>
<name>A0AA38M3Z9_9CUCU</name>
<keyword evidence="4 8" id="KW-1133">Transmembrane helix</keyword>
<reference evidence="10" key="1">
    <citation type="journal article" date="2023" name="G3 (Bethesda)">
        <title>Whole genome assemblies of Zophobas morio and Tenebrio molitor.</title>
        <authorList>
            <person name="Kaur S."/>
            <person name="Stinson S.A."/>
            <person name="diCenzo G.C."/>
        </authorList>
    </citation>
    <scope>NUCLEOTIDE SEQUENCE</scope>
    <source>
        <strain evidence="10">QUZm001</strain>
    </source>
</reference>
<dbReference type="InterPro" id="IPR052192">
    <property type="entry name" value="Insect_Ionotropic_Sensory_Rcpt"/>
</dbReference>
<evidence type="ECO:0000256" key="2">
    <source>
        <dbReference type="ARBA" id="ARBA00022475"/>
    </source>
</evidence>
<proteinExistence type="predicted"/>
<organism evidence="10 11">
    <name type="scientific">Zophobas morio</name>
    <dbReference type="NCBI Taxonomy" id="2755281"/>
    <lineage>
        <taxon>Eukaryota</taxon>
        <taxon>Metazoa</taxon>
        <taxon>Ecdysozoa</taxon>
        <taxon>Arthropoda</taxon>
        <taxon>Hexapoda</taxon>
        <taxon>Insecta</taxon>
        <taxon>Pterygota</taxon>
        <taxon>Neoptera</taxon>
        <taxon>Endopterygota</taxon>
        <taxon>Coleoptera</taxon>
        <taxon>Polyphaga</taxon>
        <taxon>Cucujiformia</taxon>
        <taxon>Tenebrionidae</taxon>
        <taxon>Zophobas</taxon>
    </lineage>
</organism>